<dbReference type="Proteomes" id="UP001596024">
    <property type="component" value="Unassembled WGS sequence"/>
</dbReference>
<keyword evidence="1" id="KW-0812">Transmembrane</keyword>
<comment type="caution">
    <text evidence="2">The sequence shown here is derived from an EMBL/GenBank/DDBJ whole genome shotgun (WGS) entry which is preliminary data.</text>
</comment>
<accession>A0ABV9NEI6</accession>
<proteinExistence type="predicted"/>
<dbReference type="InterPro" id="IPR007401">
    <property type="entry name" value="DUF454"/>
</dbReference>
<gene>
    <name evidence="2" type="ORF">ACFPB0_12530</name>
</gene>
<dbReference type="PANTHER" id="PTHR35813">
    <property type="entry name" value="INNER MEMBRANE PROTEIN YBAN"/>
    <property type="match status" value="1"/>
</dbReference>
<keyword evidence="1" id="KW-1133">Transmembrane helix</keyword>
<evidence type="ECO:0000313" key="2">
    <source>
        <dbReference type="EMBL" id="MFC4726120.1"/>
    </source>
</evidence>
<dbReference type="EMBL" id="JBHSGQ010000007">
    <property type="protein sequence ID" value="MFC4726120.1"/>
    <property type="molecule type" value="Genomic_DNA"/>
</dbReference>
<name>A0ABV9NEI6_9PROT</name>
<reference evidence="3" key="1">
    <citation type="journal article" date="2019" name="Int. J. Syst. Evol. Microbiol.">
        <title>The Global Catalogue of Microorganisms (GCM) 10K type strain sequencing project: providing services to taxonomists for standard genome sequencing and annotation.</title>
        <authorList>
            <consortium name="The Broad Institute Genomics Platform"/>
            <consortium name="The Broad Institute Genome Sequencing Center for Infectious Disease"/>
            <person name="Wu L."/>
            <person name="Ma J."/>
        </authorList>
    </citation>
    <scope>NUCLEOTIDE SEQUENCE [LARGE SCALE GENOMIC DNA]</scope>
    <source>
        <strain evidence="3">CCUG 62981</strain>
    </source>
</reference>
<evidence type="ECO:0000313" key="3">
    <source>
        <dbReference type="Proteomes" id="UP001596024"/>
    </source>
</evidence>
<feature type="transmembrane region" description="Helical" evidence="1">
    <location>
        <begin position="77"/>
        <end position="94"/>
    </location>
</feature>
<sequence>MMALLVRPLWLFLGVVSSGLGLAGTVLPLLPTTPFALLAAFCFSRSSESLKNWIETRPGIAPVLADWREGGAIRRSVKLMALLSMLASALIAWLAGVPVWALATQAGVMTCAAAFILSRPTRRRHSTTRSAPYAPEGRLMP</sequence>
<keyword evidence="1" id="KW-0472">Membrane</keyword>
<evidence type="ECO:0000256" key="1">
    <source>
        <dbReference type="SAM" id="Phobius"/>
    </source>
</evidence>
<dbReference type="Pfam" id="PF04304">
    <property type="entry name" value="DUF454"/>
    <property type="match status" value="1"/>
</dbReference>
<protein>
    <submittedName>
        <fullName evidence="2">YbaN family protein</fullName>
    </submittedName>
</protein>
<organism evidence="2 3">
    <name type="scientific">Glycocaulis abyssi</name>
    <dbReference type="NCBI Taxonomy" id="1433403"/>
    <lineage>
        <taxon>Bacteria</taxon>
        <taxon>Pseudomonadati</taxon>
        <taxon>Pseudomonadota</taxon>
        <taxon>Alphaproteobacteria</taxon>
        <taxon>Maricaulales</taxon>
        <taxon>Maricaulaceae</taxon>
        <taxon>Glycocaulis</taxon>
    </lineage>
</organism>
<dbReference type="PIRSF" id="PIRSF016789">
    <property type="entry name" value="DUF454"/>
    <property type="match status" value="1"/>
</dbReference>
<dbReference type="RefSeq" id="WP_382437025.1">
    <property type="nucleotide sequence ID" value="NZ_JBHSGQ010000007.1"/>
</dbReference>
<keyword evidence="3" id="KW-1185">Reference proteome</keyword>
<dbReference type="PANTHER" id="PTHR35813:SF1">
    <property type="entry name" value="INNER MEMBRANE PROTEIN YBAN"/>
    <property type="match status" value="1"/>
</dbReference>